<organism evidence="2 3">
    <name type="scientific">Zygosaccharomyces mellis</name>
    <dbReference type="NCBI Taxonomy" id="42258"/>
    <lineage>
        <taxon>Eukaryota</taxon>
        <taxon>Fungi</taxon>
        <taxon>Dikarya</taxon>
        <taxon>Ascomycota</taxon>
        <taxon>Saccharomycotina</taxon>
        <taxon>Saccharomycetes</taxon>
        <taxon>Saccharomycetales</taxon>
        <taxon>Saccharomycetaceae</taxon>
        <taxon>Zygosaccharomyces</taxon>
    </lineage>
</organism>
<gene>
    <name evidence="2" type="ORF">ZYGM_002929</name>
</gene>
<evidence type="ECO:0008006" key="4">
    <source>
        <dbReference type="Google" id="ProtNLM"/>
    </source>
</evidence>
<dbReference type="Gene3D" id="3.40.50.720">
    <property type="entry name" value="NAD(P)-binding Rossmann-like Domain"/>
    <property type="match status" value="1"/>
</dbReference>
<dbReference type="Proteomes" id="UP000301737">
    <property type="component" value="Unassembled WGS sequence"/>
</dbReference>
<protein>
    <recommendedName>
        <fullName evidence="4">Ornithine cyclodeaminase</fullName>
    </recommendedName>
</protein>
<reference evidence="2 3" key="1">
    <citation type="submission" date="2019-01" db="EMBL/GenBank/DDBJ databases">
        <title>Draft Genome Sequencing of Zygosaccharomyces mellis Ca-7.</title>
        <authorList>
            <person name="Shiwa Y."/>
            <person name="Kanesaki Y."/>
            <person name="Ishige T."/>
            <person name="Mura K."/>
            <person name="Hori T."/>
            <person name="Tamura T."/>
        </authorList>
    </citation>
    <scope>NUCLEOTIDE SEQUENCE [LARGE SCALE GENOMIC DNA]</scope>
    <source>
        <strain evidence="2 3">Ca-7</strain>
    </source>
</reference>
<evidence type="ECO:0000313" key="2">
    <source>
        <dbReference type="EMBL" id="GCE99309.1"/>
    </source>
</evidence>
<dbReference type="AlphaFoldDB" id="A0A4C2E919"/>
<evidence type="ECO:0000313" key="3">
    <source>
        <dbReference type="Proteomes" id="UP000301737"/>
    </source>
</evidence>
<dbReference type="GO" id="GO:0005737">
    <property type="term" value="C:cytoplasm"/>
    <property type="evidence" value="ECO:0007669"/>
    <property type="project" value="TreeGrafter"/>
</dbReference>
<comment type="similarity">
    <text evidence="1">Belongs to the ornithine cyclodeaminase/mu-crystallin family.</text>
</comment>
<accession>A0A4C2E919</accession>
<dbReference type="PANTHER" id="PTHR13812:SF19">
    <property type="entry name" value="KETIMINE REDUCTASE MU-CRYSTALLIN"/>
    <property type="match status" value="1"/>
</dbReference>
<dbReference type="InterPro" id="IPR003462">
    <property type="entry name" value="ODC_Mu_crystall"/>
</dbReference>
<dbReference type="SUPFAM" id="SSF51735">
    <property type="entry name" value="NAD(P)-binding Rossmann-fold domains"/>
    <property type="match status" value="1"/>
</dbReference>
<sequence>MNEVIITDREVSEFFLAADRRTHLEFLQELEFALQRYSTNPSIIPARIKAHTPSGSTVHLYMPVIDDVYSGVKTLGYNTNSNMGFVGSINVTDADSGALFGTLEAKQVTGIRTALTSCIGLFRQLNKFENVMQVNCTVFGGGLQAFWHVFFAVQLFKGHCDAFKINILYRRNPMDLDPLLKAINSQEAAPEVVTAQFALSDRANVRKCVANSHVIFGCIPSEIPSLQFEDLAVPSTEVEHVYVSLIGSYQPHMHECDSETIAQFKGQGTPIIVDSKEHTPLESGELYDNRVYREQLVEIGELAGSTVPILKCPTSEKTVTLCKIVGLAIMDICVSKRLLEISSSL</sequence>
<comment type="caution">
    <text evidence="2">The sequence shown here is derived from an EMBL/GenBank/DDBJ whole genome shotgun (WGS) entry which is preliminary data.</text>
</comment>
<dbReference type="OrthoDB" id="41492at2759"/>
<dbReference type="Gene3D" id="3.30.1780.10">
    <property type="entry name" value="ornithine cyclodeaminase, domain 1"/>
    <property type="match status" value="1"/>
</dbReference>
<name>A0A4C2E919_9SACH</name>
<dbReference type="InterPro" id="IPR023401">
    <property type="entry name" value="ODC_N"/>
</dbReference>
<evidence type="ECO:0000256" key="1">
    <source>
        <dbReference type="ARBA" id="ARBA00008903"/>
    </source>
</evidence>
<dbReference type="PANTHER" id="PTHR13812">
    <property type="entry name" value="KETIMINE REDUCTASE MU-CRYSTALLIN"/>
    <property type="match status" value="1"/>
</dbReference>
<dbReference type="InterPro" id="IPR036291">
    <property type="entry name" value="NAD(P)-bd_dom_sf"/>
</dbReference>
<dbReference type="EMBL" id="BIMX01000009">
    <property type="protein sequence ID" value="GCE99309.1"/>
    <property type="molecule type" value="Genomic_DNA"/>
</dbReference>
<keyword evidence="3" id="KW-1185">Reference proteome</keyword>
<proteinExistence type="inferred from homology"/>